<protein>
    <submittedName>
        <fullName evidence="1">Uncharacterized protein</fullName>
    </submittedName>
</protein>
<sequence>MAFRNHHHQTEGDVKVRWQLYLSEESSGQTETGLVEELLSESELRVILDEETSLLHLRTVRIVTLLLQPGRSSCTAAAGALTHPCLQSGKPLCFNWESFFSCPPAAALQSPIVTLCGDVRDSSACADGHAECRQTENIVPHHESENPVKNKAAGGPGVLLQFPESLPNAAFAPASTLPHPRGHVTINYHNDMVDQSGR</sequence>
<accession>A0A4Z2IQT5</accession>
<dbReference type="EMBL" id="SRLO01000063">
    <property type="protein sequence ID" value="TNN79533.1"/>
    <property type="molecule type" value="Genomic_DNA"/>
</dbReference>
<evidence type="ECO:0000313" key="1">
    <source>
        <dbReference type="EMBL" id="TNN79533.1"/>
    </source>
</evidence>
<reference evidence="1 2" key="1">
    <citation type="submission" date="2019-03" db="EMBL/GenBank/DDBJ databases">
        <title>First draft genome of Liparis tanakae, snailfish: a comprehensive survey of snailfish specific genes.</title>
        <authorList>
            <person name="Kim W."/>
            <person name="Song I."/>
            <person name="Jeong J.-H."/>
            <person name="Kim D."/>
            <person name="Kim S."/>
            <person name="Ryu S."/>
            <person name="Song J.Y."/>
            <person name="Lee S.K."/>
        </authorList>
    </citation>
    <scope>NUCLEOTIDE SEQUENCE [LARGE SCALE GENOMIC DNA]</scope>
    <source>
        <tissue evidence="1">Muscle</tissue>
    </source>
</reference>
<name>A0A4Z2IQT5_9TELE</name>
<evidence type="ECO:0000313" key="2">
    <source>
        <dbReference type="Proteomes" id="UP000314294"/>
    </source>
</evidence>
<dbReference type="AlphaFoldDB" id="A0A4Z2IQT5"/>
<comment type="caution">
    <text evidence="1">The sequence shown here is derived from an EMBL/GenBank/DDBJ whole genome shotgun (WGS) entry which is preliminary data.</text>
</comment>
<proteinExistence type="predicted"/>
<organism evidence="1 2">
    <name type="scientific">Liparis tanakae</name>
    <name type="common">Tanaka's snailfish</name>
    <dbReference type="NCBI Taxonomy" id="230148"/>
    <lineage>
        <taxon>Eukaryota</taxon>
        <taxon>Metazoa</taxon>
        <taxon>Chordata</taxon>
        <taxon>Craniata</taxon>
        <taxon>Vertebrata</taxon>
        <taxon>Euteleostomi</taxon>
        <taxon>Actinopterygii</taxon>
        <taxon>Neopterygii</taxon>
        <taxon>Teleostei</taxon>
        <taxon>Neoteleostei</taxon>
        <taxon>Acanthomorphata</taxon>
        <taxon>Eupercaria</taxon>
        <taxon>Perciformes</taxon>
        <taxon>Cottioidei</taxon>
        <taxon>Cottales</taxon>
        <taxon>Liparidae</taxon>
        <taxon>Liparis</taxon>
    </lineage>
</organism>
<dbReference type="Proteomes" id="UP000314294">
    <property type="component" value="Unassembled WGS sequence"/>
</dbReference>
<gene>
    <name evidence="1" type="ORF">EYF80_010115</name>
</gene>
<keyword evidence="2" id="KW-1185">Reference proteome</keyword>